<proteinExistence type="predicted"/>
<dbReference type="InterPro" id="IPR028061">
    <property type="entry name" value="Fis1_TPR_C"/>
</dbReference>
<dbReference type="Proteomes" id="UP000631114">
    <property type="component" value="Unassembled WGS sequence"/>
</dbReference>
<dbReference type="AlphaFoldDB" id="A0A835LSY5"/>
<sequence>MGPQRRFWREIGEIGGDFVFHNDELIGEEDSLVTPGSPLQKREKLYLLAVGNFRSGDYSRSRQLWCDRHRHCCNLTVVGLLVGGIDAALARKK</sequence>
<dbReference type="EMBL" id="JADFTS010000006">
    <property type="protein sequence ID" value="KAF9602259.1"/>
    <property type="molecule type" value="Genomic_DNA"/>
</dbReference>
<evidence type="ECO:0000313" key="1">
    <source>
        <dbReference type="EMBL" id="KAF9602259.1"/>
    </source>
</evidence>
<comment type="caution">
    <text evidence="1">The sequence shown here is derived from an EMBL/GenBank/DDBJ whole genome shotgun (WGS) entry which is preliminary data.</text>
</comment>
<dbReference type="Gene3D" id="1.25.40.10">
    <property type="entry name" value="Tetratricopeptide repeat domain"/>
    <property type="match status" value="1"/>
</dbReference>
<evidence type="ECO:0000313" key="2">
    <source>
        <dbReference type="Proteomes" id="UP000631114"/>
    </source>
</evidence>
<dbReference type="InterPro" id="IPR011990">
    <property type="entry name" value="TPR-like_helical_dom_sf"/>
</dbReference>
<keyword evidence="2" id="KW-1185">Reference proteome</keyword>
<dbReference type="Pfam" id="PF14853">
    <property type="entry name" value="Fis1_TPR_C"/>
    <property type="match status" value="1"/>
</dbReference>
<dbReference type="OrthoDB" id="421154at2759"/>
<protein>
    <submittedName>
        <fullName evidence="1">Uncharacterized protein</fullName>
    </submittedName>
</protein>
<organism evidence="1 2">
    <name type="scientific">Coptis chinensis</name>
    <dbReference type="NCBI Taxonomy" id="261450"/>
    <lineage>
        <taxon>Eukaryota</taxon>
        <taxon>Viridiplantae</taxon>
        <taxon>Streptophyta</taxon>
        <taxon>Embryophyta</taxon>
        <taxon>Tracheophyta</taxon>
        <taxon>Spermatophyta</taxon>
        <taxon>Magnoliopsida</taxon>
        <taxon>Ranunculales</taxon>
        <taxon>Ranunculaceae</taxon>
        <taxon>Coptidoideae</taxon>
        <taxon>Coptis</taxon>
    </lineage>
</organism>
<reference evidence="1 2" key="1">
    <citation type="submission" date="2020-10" db="EMBL/GenBank/DDBJ databases">
        <title>The Coptis chinensis genome and diversification of protoberbering-type alkaloids.</title>
        <authorList>
            <person name="Wang B."/>
            <person name="Shu S."/>
            <person name="Song C."/>
            <person name="Liu Y."/>
        </authorList>
    </citation>
    <scope>NUCLEOTIDE SEQUENCE [LARGE SCALE GENOMIC DNA]</scope>
    <source>
        <strain evidence="1">HL-2020</strain>
        <tissue evidence="1">Leaf</tissue>
    </source>
</reference>
<name>A0A835LSY5_9MAGN</name>
<gene>
    <name evidence="1" type="ORF">IFM89_026344</name>
</gene>
<dbReference type="SUPFAM" id="SSF48452">
    <property type="entry name" value="TPR-like"/>
    <property type="match status" value="1"/>
</dbReference>
<accession>A0A835LSY5</accession>